<evidence type="ECO:0000256" key="1">
    <source>
        <dbReference type="ARBA" id="ARBA00004123"/>
    </source>
</evidence>
<dbReference type="AlphaFoldDB" id="A0A835HT72"/>
<accession>A0A835HT72</accession>
<dbReference type="FunFam" id="3.30.730.10:FF:000002">
    <property type="entry name" value="AP2-like ethylene-responsive transcription factor"/>
    <property type="match status" value="1"/>
</dbReference>
<gene>
    <name evidence="9" type="ORF">IFM89_004925</name>
</gene>
<sequence length="416" mass="47214">MEMPTVKCEVFNMRRRRLNMVDGETPEIKCVKRRRRVPTAAVFGIEDRRDDQHKNCQQQQQQQQVDQSTTSTTKTTTIIKRSSRFRGVSRHRWTGRYEAHLWDKASWNVTQKKKGKQGAYHDEESAARAYDLAALKYWGSTTFTNFPVTDYESEIAVMQNVTKEEYLASLRRKSSGFSRGVSKYRGVARHHHNGRWEARIGRVFGNKYLYLGTYSTQEEAAHAYDVAAIEYRGINAVTNFDLSTYIRWLRAGGDAVLPSLDSQDIVTSQALTLSSNLILTEEPEFSFHANPLTADAFASLHNQEVKQKKSRVSSCTKSSSPTALSLLLRSSIFKDLVQKNSNSSDDETNGEDTRHQTQIGSDDECGGIFYEGIPNDPYVCSTSDVVPGLELQESPSSFYNQTRQSLWDDVLRSSVH</sequence>
<keyword evidence="4" id="KW-0238">DNA-binding</keyword>
<comment type="caution">
    <text evidence="9">The sequence shown here is derived from an EMBL/GenBank/DDBJ whole genome shotgun (WGS) entry which is preliminary data.</text>
</comment>
<dbReference type="InterPro" id="IPR001471">
    <property type="entry name" value="AP2/ERF_dom"/>
</dbReference>
<dbReference type="Gene3D" id="3.30.730.10">
    <property type="entry name" value="AP2/ERF domain"/>
    <property type="match status" value="2"/>
</dbReference>
<dbReference type="EMBL" id="JADFTS010000005">
    <property type="protein sequence ID" value="KAF9604219.1"/>
    <property type="molecule type" value="Genomic_DNA"/>
</dbReference>
<evidence type="ECO:0000256" key="4">
    <source>
        <dbReference type="ARBA" id="ARBA00023125"/>
    </source>
</evidence>
<feature type="domain" description="AP2/ERF" evidence="8">
    <location>
        <begin position="183"/>
        <end position="241"/>
    </location>
</feature>
<dbReference type="PROSITE" id="PS51032">
    <property type="entry name" value="AP2_ERF"/>
    <property type="match status" value="2"/>
</dbReference>
<keyword evidence="6" id="KW-0539">Nucleus</keyword>
<dbReference type="Proteomes" id="UP000631114">
    <property type="component" value="Unassembled WGS sequence"/>
</dbReference>
<evidence type="ECO:0000259" key="8">
    <source>
        <dbReference type="PROSITE" id="PS51032"/>
    </source>
</evidence>
<dbReference type="OrthoDB" id="207175at2759"/>
<dbReference type="InterPro" id="IPR036955">
    <property type="entry name" value="AP2/ERF_dom_sf"/>
</dbReference>
<dbReference type="GO" id="GO:0003677">
    <property type="term" value="F:DNA binding"/>
    <property type="evidence" value="ECO:0007669"/>
    <property type="project" value="UniProtKB-KW"/>
</dbReference>
<feature type="region of interest" description="Disordered" evidence="7">
    <location>
        <begin position="339"/>
        <end position="363"/>
    </location>
</feature>
<dbReference type="GO" id="GO:0003700">
    <property type="term" value="F:DNA-binding transcription factor activity"/>
    <property type="evidence" value="ECO:0007669"/>
    <property type="project" value="InterPro"/>
</dbReference>
<feature type="domain" description="AP2/ERF" evidence="8">
    <location>
        <begin position="84"/>
        <end position="147"/>
    </location>
</feature>
<evidence type="ECO:0000256" key="2">
    <source>
        <dbReference type="ARBA" id="ARBA00022737"/>
    </source>
</evidence>
<dbReference type="Pfam" id="PF00847">
    <property type="entry name" value="AP2"/>
    <property type="match status" value="2"/>
</dbReference>
<evidence type="ECO:0000256" key="6">
    <source>
        <dbReference type="ARBA" id="ARBA00023242"/>
    </source>
</evidence>
<keyword evidence="3" id="KW-0805">Transcription regulation</keyword>
<evidence type="ECO:0000256" key="3">
    <source>
        <dbReference type="ARBA" id="ARBA00023015"/>
    </source>
</evidence>
<dbReference type="GO" id="GO:0005634">
    <property type="term" value="C:nucleus"/>
    <property type="evidence" value="ECO:0007669"/>
    <property type="project" value="UniProtKB-SubCell"/>
</dbReference>
<dbReference type="PRINTS" id="PR00367">
    <property type="entry name" value="ETHRSPELEMNT"/>
</dbReference>
<evidence type="ECO:0000256" key="5">
    <source>
        <dbReference type="ARBA" id="ARBA00023163"/>
    </source>
</evidence>
<reference evidence="9 10" key="1">
    <citation type="submission" date="2020-10" db="EMBL/GenBank/DDBJ databases">
        <title>The Coptis chinensis genome and diversification of protoberbering-type alkaloids.</title>
        <authorList>
            <person name="Wang B."/>
            <person name="Shu S."/>
            <person name="Song C."/>
            <person name="Liu Y."/>
        </authorList>
    </citation>
    <scope>NUCLEOTIDE SEQUENCE [LARGE SCALE GENOMIC DNA]</scope>
    <source>
        <strain evidence="9">HL-2020</strain>
        <tissue evidence="9">Leaf</tissue>
    </source>
</reference>
<feature type="region of interest" description="Disordered" evidence="7">
    <location>
        <begin position="47"/>
        <end position="75"/>
    </location>
</feature>
<name>A0A835HT72_9MAGN</name>
<keyword evidence="2" id="KW-0677">Repeat</keyword>
<dbReference type="PANTHER" id="PTHR32467">
    <property type="entry name" value="AP2-LIKE ETHYLENE-RESPONSIVE TRANSCRIPTION FACTOR"/>
    <property type="match status" value="1"/>
</dbReference>
<evidence type="ECO:0000256" key="7">
    <source>
        <dbReference type="SAM" id="MobiDB-lite"/>
    </source>
</evidence>
<dbReference type="SUPFAM" id="SSF54171">
    <property type="entry name" value="DNA-binding domain"/>
    <property type="match status" value="2"/>
</dbReference>
<dbReference type="PANTHER" id="PTHR32467:SF81">
    <property type="entry name" value="OS06G0145700 PROTEIN"/>
    <property type="match status" value="1"/>
</dbReference>
<keyword evidence="10" id="KW-1185">Reference proteome</keyword>
<feature type="compositionally biased region" description="Low complexity" evidence="7">
    <location>
        <begin position="57"/>
        <end position="75"/>
    </location>
</feature>
<keyword evidence="5" id="KW-0804">Transcription</keyword>
<protein>
    <recommendedName>
        <fullName evidence="8">AP2/ERF domain-containing protein</fullName>
    </recommendedName>
</protein>
<dbReference type="SMART" id="SM00380">
    <property type="entry name" value="AP2"/>
    <property type="match status" value="2"/>
</dbReference>
<organism evidence="9 10">
    <name type="scientific">Coptis chinensis</name>
    <dbReference type="NCBI Taxonomy" id="261450"/>
    <lineage>
        <taxon>Eukaryota</taxon>
        <taxon>Viridiplantae</taxon>
        <taxon>Streptophyta</taxon>
        <taxon>Embryophyta</taxon>
        <taxon>Tracheophyta</taxon>
        <taxon>Spermatophyta</taxon>
        <taxon>Magnoliopsida</taxon>
        <taxon>Ranunculales</taxon>
        <taxon>Ranunculaceae</taxon>
        <taxon>Coptidoideae</taxon>
        <taxon>Coptis</taxon>
    </lineage>
</organism>
<comment type="subcellular location">
    <subcellularLocation>
        <location evidence="1">Nucleus</location>
    </subcellularLocation>
</comment>
<evidence type="ECO:0000313" key="10">
    <source>
        <dbReference type="Proteomes" id="UP000631114"/>
    </source>
</evidence>
<evidence type="ECO:0000313" key="9">
    <source>
        <dbReference type="EMBL" id="KAF9604219.1"/>
    </source>
</evidence>
<dbReference type="InterPro" id="IPR016177">
    <property type="entry name" value="DNA-bd_dom_sf"/>
</dbReference>
<proteinExistence type="predicted"/>
<dbReference type="CDD" id="cd00018">
    <property type="entry name" value="AP2"/>
    <property type="match status" value="2"/>
</dbReference>